<dbReference type="Proteomes" id="UP000286134">
    <property type="component" value="Unassembled WGS sequence"/>
</dbReference>
<protein>
    <submittedName>
        <fullName evidence="2">Uncharacterized protein</fullName>
    </submittedName>
</protein>
<sequence>MKGGGDLTSDNDEDNDDNTVPIWEVSRKTFGLDFEPTMAKKPKIYVALDDQPMPVEKKINRLDGGHKRA</sequence>
<accession>A0A420I5Y0</accession>
<organism evidence="2 3">
    <name type="scientific">Erysiphe neolycopersici</name>
    <dbReference type="NCBI Taxonomy" id="212602"/>
    <lineage>
        <taxon>Eukaryota</taxon>
        <taxon>Fungi</taxon>
        <taxon>Dikarya</taxon>
        <taxon>Ascomycota</taxon>
        <taxon>Pezizomycotina</taxon>
        <taxon>Leotiomycetes</taxon>
        <taxon>Erysiphales</taxon>
        <taxon>Erysiphaceae</taxon>
        <taxon>Erysiphe</taxon>
    </lineage>
</organism>
<evidence type="ECO:0000313" key="2">
    <source>
        <dbReference type="EMBL" id="RKF65066.1"/>
    </source>
</evidence>
<evidence type="ECO:0000256" key="1">
    <source>
        <dbReference type="SAM" id="MobiDB-lite"/>
    </source>
</evidence>
<keyword evidence="3" id="KW-1185">Reference proteome</keyword>
<evidence type="ECO:0000313" key="3">
    <source>
        <dbReference type="Proteomes" id="UP000286134"/>
    </source>
</evidence>
<feature type="region of interest" description="Disordered" evidence="1">
    <location>
        <begin position="1"/>
        <end position="20"/>
    </location>
</feature>
<dbReference type="AlphaFoldDB" id="A0A420I5Y0"/>
<dbReference type="EMBL" id="MCFK01001332">
    <property type="protein sequence ID" value="RKF65066.1"/>
    <property type="molecule type" value="Genomic_DNA"/>
</dbReference>
<name>A0A420I5Y0_9PEZI</name>
<proteinExistence type="predicted"/>
<gene>
    <name evidence="2" type="ORF">OnM2_013042</name>
</gene>
<comment type="caution">
    <text evidence="2">The sequence shown here is derived from an EMBL/GenBank/DDBJ whole genome shotgun (WGS) entry which is preliminary data.</text>
</comment>
<reference evidence="2 3" key="1">
    <citation type="journal article" date="2018" name="BMC Genomics">
        <title>Comparative genome analyses reveal sequence features reflecting distinct modes of host-adaptation between dicot and monocot powdery mildew.</title>
        <authorList>
            <person name="Wu Y."/>
            <person name="Ma X."/>
            <person name="Pan Z."/>
            <person name="Kale S.D."/>
            <person name="Song Y."/>
            <person name="King H."/>
            <person name="Zhang Q."/>
            <person name="Presley C."/>
            <person name="Deng X."/>
            <person name="Wei C.I."/>
            <person name="Xiao S."/>
        </authorList>
    </citation>
    <scope>NUCLEOTIDE SEQUENCE [LARGE SCALE GENOMIC DNA]</scope>
    <source>
        <strain evidence="2">UMSG2</strain>
    </source>
</reference>